<name>A0A974HVY5_XENLA</name>
<evidence type="ECO:0000259" key="6">
    <source>
        <dbReference type="PROSITE" id="PS50105"/>
    </source>
</evidence>
<evidence type="ECO:0000256" key="2">
    <source>
        <dbReference type="ARBA" id="ARBA00022741"/>
    </source>
</evidence>
<dbReference type="InterPro" id="IPR013761">
    <property type="entry name" value="SAM/pointed_sf"/>
</dbReference>
<dbReference type="InterPro" id="IPR050449">
    <property type="entry name" value="Ephrin_rcpt_TKs"/>
</dbReference>
<dbReference type="InterPro" id="IPR001660">
    <property type="entry name" value="SAM"/>
</dbReference>
<sequence>SQSTSIPLIERTFTTFPSFNSVGEWLEAIEMERYKDNFTAAGYGYLESVARMTVQDVMSLGINSVEHQKTILSGIQTLRAQVIQMHGRGVQV</sequence>
<organism evidence="7 8">
    <name type="scientific">Xenopus laevis</name>
    <name type="common">African clawed frog</name>
    <dbReference type="NCBI Taxonomy" id="8355"/>
    <lineage>
        <taxon>Eukaryota</taxon>
        <taxon>Metazoa</taxon>
        <taxon>Chordata</taxon>
        <taxon>Craniata</taxon>
        <taxon>Vertebrata</taxon>
        <taxon>Euteleostomi</taxon>
        <taxon>Amphibia</taxon>
        <taxon>Batrachia</taxon>
        <taxon>Anura</taxon>
        <taxon>Pipoidea</taxon>
        <taxon>Pipidae</taxon>
        <taxon>Xenopodinae</taxon>
        <taxon>Xenopus</taxon>
        <taxon>Xenopus</taxon>
    </lineage>
</organism>
<dbReference type="SMART" id="SM00454">
    <property type="entry name" value="SAM"/>
    <property type="match status" value="1"/>
</dbReference>
<gene>
    <name evidence="7" type="ORF">XELAEV_180151871mg</name>
</gene>
<dbReference type="GO" id="GO:0005524">
    <property type="term" value="F:ATP binding"/>
    <property type="evidence" value="ECO:0007669"/>
    <property type="project" value="UniProtKB-KW"/>
</dbReference>
<reference evidence="8" key="1">
    <citation type="journal article" date="2016" name="Nature">
        <title>Genome evolution in the allotetraploid frog Xenopus laevis.</title>
        <authorList>
            <person name="Session A.M."/>
            <person name="Uno Y."/>
            <person name="Kwon T."/>
            <person name="Chapman J.A."/>
            <person name="Toyoda A."/>
            <person name="Takahashi S."/>
            <person name="Fukui A."/>
            <person name="Hikosaka A."/>
            <person name="Suzuki A."/>
            <person name="Kondo M."/>
            <person name="van Heeringen S.J."/>
            <person name="Quigley I."/>
            <person name="Heinz S."/>
            <person name="Ogino H."/>
            <person name="Ochi H."/>
            <person name="Hellsten U."/>
            <person name="Lyons J.B."/>
            <person name="Simakov O."/>
            <person name="Putnam N."/>
            <person name="Stites J."/>
            <person name="Kuroki Y."/>
            <person name="Tanaka T."/>
            <person name="Michiue T."/>
            <person name="Watanabe M."/>
            <person name="Bogdanovic O."/>
            <person name="Lister R."/>
            <person name="Georgiou G."/>
            <person name="Paranjpe S.S."/>
            <person name="van Kruijsbergen I."/>
            <person name="Shu S."/>
            <person name="Carlson J."/>
            <person name="Kinoshita T."/>
            <person name="Ohta Y."/>
            <person name="Mawaribuchi S."/>
            <person name="Jenkins J."/>
            <person name="Grimwood J."/>
            <person name="Schmutz J."/>
            <person name="Mitros T."/>
            <person name="Mozaffari S.V."/>
            <person name="Suzuki Y."/>
            <person name="Haramoto Y."/>
            <person name="Yamamoto T.S."/>
            <person name="Takagi C."/>
            <person name="Heald R."/>
            <person name="Miller K."/>
            <person name="Haudenschild C."/>
            <person name="Kitzman J."/>
            <person name="Nakayama T."/>
            <person name="Izutsu Y."/>
            <person name="Robert J."/>
            <person name="Fortriede J."/>
            <person name="Burns K."/>
            <person name="Lotay V."/>
            <person name="Karimi K."/>
            <person name="Yasuoka Y."/>
            <person name="Dichmann D.S."/>
            <person name="Flajnik M.F."/>
            <person name="Houston D.W."/>
            <person name="Shendure J."/>
            <person name="DuPasquier L."/>
            <person name="Vize P.D."/>
            <person name="Zorn A.M."/>
            <person name="Ito M."/>
            <person name="Marcotte E.M."/>
            <person name="Wallingford J.B."/>
            <person name="Ito Y."/>
            <person name="Asashima M."/>
            <person name="Ueno N."/>
            <person name="Matsuda Y."/>
            <person name="Veenstra G.J."/>
            <person name="Fujiyama A."/>
            <person name="Harland R.M."/>
            <person name="Taira M."/>
            <person name="Rokhsar D.S."/>
        </authorList>
    </citation>
    <scope>NUCLEOTIDE SEQUENCE [LARGE SCALE GENOMIC DNA]</scope>
    <source>
        <strain evidence="8">J</strain>
    </source>
</reference>
<dbReference type="EMBL" id="CM004469">
    <property type="protein sequence ID" value="OCT92133.1"/>
    <property type="molecule type" value="Genomic_DNA"/>
</dbReference>
<keyword evidence="2" id="KW-0547">Nucleotide-binding</keyword>
<dbReference type="PANTHER" id="PTHR46877">
    <property type="entry name" value="EPH RECEPTOR A5"/>
    <property type="match status" value="1"/>
</dbReference>
<evidence type="ECO:0000313" key="8">
    <source>
        <dbReference type="Proteomes" id="UP000694892"/>
    </source>
</evidence>
<feature type="non-terminal residue" evidence="7">
    <location>
        <position position="1"/>
    </location>
</feature>
<dbReference type="Pfam" id="PF00536">
    <property type="entry name" value="SAM_1"/>
    <property type="match status" value="1"/>
</dbReference>
<dbReference type="AlphaFoldDB" id="A0A974HVY5"/>
<evidence type="ECO:0000256" key="3">
    <source>
        <dbReference type="ARBA" id="ARBA00022840"/>
    </source>
</evidence>
<evidence type="ECO:0000313" key="7">
    <source>
        <dbReference type="EMBL" id="OCT92133.1"/>
    </source>
</evidence>
<keyword evidence="4" id="KW-0472">Membrane</keyword>
<comment type="subcellular location">
    <subcellularLocation>
        <location evidence="1">Membrane</location>
        <topology evidence="1">Single-pass membrane protein</topology>
    </subcellularLocation>
</comment>
<keyword evidence="3" id="KW-0067">ATP-binding</keyword>
<dbReference type="SUPFAM" id="SSF47769">
    <property type="entry name" value="SAM/Pointed domain"/>
    <property type="match status" value="1"/>
</dbReference>
<dbReference type="GO" id="GO:0005005">
    <property type="term" value="F:transmembrane-ephrin receptor activity"/>
    <property type="evidence" value="ECO:0007669"/>
    <property type="project" value="TreeGrafter"/>
</dbReference>
<dbReference type="FunFam" id="1.10.150.50:FF:000066">
    <property type="entry name" value="ephrin type-A receptor 10"/>
    <property type="match status" value="1"/>
</dbReference>
<dbReference type="PROSITE" id="PS50105">
    <property type="entry name" value="SAM_DOMAIN"/>
    <property type="match status" value="1"/>
</dbReference>
<evidence type="ECO:0000256" key="4">
    <source>
        <dbReference type="ARBA" id="ARBA00023136"/>
    </source>
</evidence>
<accession>A0A974HVY5</accession>
<dbReference type="GO" id="GO:0005886">
    <property type="term" value="C:plasma membrane"/>
    <property type="evidence" value="ECO:0007669"/>
    <property type="project" value="TreeGrafter"/>
</dbReference>
<protein>
    <recommendedName>
        <fullName evidence="6">SAM domain-containing protein</fullName>
    </recommendedName>
</protein>
<keyword evidence="5" id="KW-0675">Receptor</keyword>
<feature type="domain" description="SAM" evidence="6">
    <location>
        <begin position="17"/>
        <end position="81"/>
    </location>
</feature>
<evidence type="ECO:0000256" key="5">
    <source>
        <dbReference type="ARBA" id="ARBA00023170"/>
    </source>
</evidence>
<evidence type="ECO:0000256" key="1">
    <source>
        <dbReference type="ARBA" id="ARBA00004167"/>
    </source>
</evidence>
<dbReference type="GO" id="GO:0030425">
    <property type="term" value="C:dendrite"/>
    <property type="evidence" value="ECO:0007669"/>
    <property type="project" value="TreeGrafter"/>
</dbReference>
<dbReference type="Proteomes" id="UP000694892">
    <property type="component" value="Chromosome 2S"/>
</dbReference>
<dbReference type="GO" id="GO:0007411">
    <property type="term" value="P:axon guidance"/>
    <property type="evidence" value="ECO:0007669"/>
    <property type="project" value="TreeGrafter"/>
</dbReference>
<dbReference type="Gene3D" id="1.10.150.50">
    <property type="entry name" value="Transcription Factor, Ets-1"/>
    <property type="match status" value="1"/>
</dbReference>
<dbReference type="PANTHER" id="PTHR46877:SF16">
    <property type="entry name" value="EPHRIN TYPE-A RECEPTOR 10"/>
    <property type="match status" value="1"/>
</dbReference>
<proteinExistence type="predicted"/>